<feature type="compositionally biased region" description="Polar residues" evidence="1">
    <location>
        <begin position="1106"/>
        <end position="1123"/>
    </location>
</feature>
<dbReference type="OrthoDB" id="129949at2759"/>
<dbReference type="AlphaFoldDB" id="A0A9W7D837"/>
<feature type="compositionally biased region" description="Basic residues" evidence="1">
    <location>
        <begin position="669"/>
        <end position="686"/>
    </location>
</feature>
<name>A0A9W7D837_9STRA</name>
<comment type="caution">
    <text evidence="2">The sequence shown here is derived from an EMBL/GenBank/DDBJ whole genome shotgun (WGS) entry which is preliminary data.</text>
</comment>
<evidence type="ECO:0000313" key="3">
    <source>
        <dbReference type="Proteomes" id="UP001165083"/>
    </source>
</evidence>
<protein>
    <submittedName>
        <fullName evidence="2">Unnamed protein product</fullName>
    </submittedName>
</protein>
<feature type="compositionally biased region" description="Low complexity" evidence="1">
    <location>
        <begin position="852"/>
        <end position="861"/>
    </location>
</feature>
<feature type="compositionally biased region" description="Basic residues" evidence="1">
    <location>
        <begin position="314"/>
        <end position="329"/>
    </location>
</feature>
<sequence length="1123" mass="120434">MHGPSTSSDDWRRQQQQQEQLRQLRTQMQQQGQQIQGQVERRTLPTYSSVGGSERTTWSREMQQSDDGGLQRSRQMPLRPAPLSAYSSGHGGSQVANGIDRMFPPPQVPPPQSHFPHQGDGNYGASVLQSWGGNNSMSFSGTRTEGPFQMQGAQRFLPQQQQQPQPYYPPEVIERRHQETGTVRQPSRSFPDDSLLTGIMRHFPTSSQSTAAPRTTASSNGVFVEARDNRFIFTSATAQPHDLVQGHAEMQLRQQTEVPPKLPVLPTGAVIVPGVSLSSPSMRLVTMRDLLNGDDGTSKVDMPKSRPRGGNSPPKRKAPRKKTPAKRQRMPQQQPANKSAGDTLPSQSSRSEAPALASKSPPPMYLAFMESRAARALAQTNTELAMPSVSAPQSQLSVSTNQVPSNTVRQSGDRTTEIVTEVPNPVKRKRATYKRKKAGGQPDNETPLATNQPGQQQSINHTVPFQHGTESGGPTDEQLPEFSHGNTAENQKMTDGRQTLGNGQLNSNWFSGNPISGDLAQRQRQQLNYPPNTAQAPTMLDKVENGKLSTISQKRRETKTQQARQNSWEPELGAVAVSAVLSKAPASHTVATASLSMVDQERPVSDPPHVENRTVVIFCKRDFMRYQAAKIWRKFQEQRQKQEEWREVRVAGKRTRYLNSRYYEDELRRTHRKPYTRAGRPRKKATRGASGKDGTKTLSSTAVADPAAVESTVSSSVLVNDEEMDVTSQGTEIGRVVDSSGTSSGASDVHSSHGELVPLEHAPESLQCSPNVLLQSDNDTKSDETSSASPDTASTGANGTEDIELHNRASNGIQDIVVADLSSKHHEEVTNASSAAPDVNVNPAGTGAQPQSSASTKATDAATDTDVVMTAVHTTVTVSGSSTVADGSPSGSIEVINVASRGNTAAEAVPHDNIEVATSSTSDGNSTTVSSEIDEGHLKDESSCSSARGTKSQSSAMKHPCSDSGTQDGILVEKLAETTISDSTSLVETVQRHTTPGAQDNALPAGTACGGLVTLHDDAVASSQPKQSCTDSARHTDNPQGTSDMSTDTNGAVSSETKQSRSDSEVLNGILPDASHNKEAISVTSNSGETKETGPKSAKLDDVLSEKSTSANAGTNSIADATV</sequence>
<feature type="compositionally biased region" description="Polar residues" evidence="1">
    <location>
        <begin position="45"/>
        <end position="66"/>
    </location>
</feature>
<dbReference type="EMBL" id="BSXW01012482">
    <property type="protein sequence ID" value="GMF65559.1"/>
    <property type="molecule type" value="Genomic_DNA"/>
</dbReference>
<feature type="compositionally biased region" description="Polar residues" evidence="1">
    <location>
        <begin position="785"/>
        <end position="798"/>
    </location>
</feature>
<organism evidence="2 3">
    <name type="scientific">Phytophthora lilii</name>
    <dbReference type="NCBI Taxonomy" id="2077276"/>
    <lineage>
        <taxon>Eukaryota</taxon>
        <taxon>Sar</taxon>
        <taxon>Stramenopiles</taxon>
        <taxon>Oomycota</taxon>
        <taxon>Peronosporomycetes</taxon>
        <taxon>Peronosporales</taxon>
        <taxon>Peronosporaceae</taxon>
        <taxon>Phytophthora</taxon>
    </lineage>
</organism>
<feature type="compositionally biased region" description="Polar residues" evidence="1">
    <location>
        <begin position="443"/>
        <end position="463"/>
    </location>
</feature>
<dbReference type="Proteomes" id="UP001165083">
    <property type="component" value="Unassembled WGS sequence"/>
</dbReference>
<keyword evidence="3" id="KW-1185">Reference proteome</keyword>
<feature type="compositionally biased region" description="Polar residues" evidence="1">
    <location>
        <begin position="1021"/>
        <end position="1031"/>
    </location>
</feature>
<feature type="compositionally biased region" description="Pro residues" evidence="1">
    <location>
        <begin position="103"/>
        <end position="113"/>
    </location>
</feature>
<feature type="region of interest" description="Disordered" evidence="1">
    <location>
        <begin position="290"/>
        <end position="361"/>
    </location>
</feature>
<feature type="compositionally biased region" description="Polar residues" evidence="1">
    <location>
        <begin position="916"/>
        <end position="931"/>
    </location>
</feature>
<feature type="region of interest" description="Disordered" evidence="1">
    <location>
        <begin position="772"/>
        <end position="799"/>
    </location>
</feature>
<reference evidence="2" key="1">
    <citation type="submission" date="2023-04" db="EMBL/GenBank/DDBJ databases">
        <title>Phytophthora lilii NBRC 32176.</title>
        <authorList>
            <person name="Ichikawa N."/>
            <person name="Sato H."/>
            <person name="Tonouchi N."/>
        </authorList>
    </citation>
    <scope>NUCLEOTIDE SEQUENCE</scope>
    <source>
        <strain evidence="2">NBRC 32176</strain>
    </source>
</reference>
<feature type="compositionally biased region" description="Polar residues" evidence="1">
    <location>
        <begin position="1038"/>
        <end position="1057"/>
    </location>
</feature>
<proteinExistence type="predicted"/>
<evidence type="ECO:0000256" key="1">
    <source>
        <dbReference type="SAM" id="MobiDB-lite"/>
    </source>
</evidence>
<feature type="region of interest" description="Disordered" evidence="1">
    <location>
        <begin position="1"/>
        <end position="129"/>
    </location>
</feature>
<feature type="compositionally biased region" description="Polar residues" evidence="1">
    <location>
        <begin position="390"/>
        <end position="410"/>
    </location>
</feature>
<feature type="region of interest" description="Disordered" evidence="1">
    <location>
        <begin position="385"/>
        <end position="485"/>
    </location>
</feature>
<feature type="region of interest" description="Disordered" evidence="1">
    <location>
        <begin position="914"/>
        <end position="965"/>
    </location>
</feature>
<accession>A0A9W7D837</accession>
<evidence type="ECO:0000313" key="2">
    <source>
        <dbReference type="EMBL" id="GMF65559.1"/>
    </source>
</evidence>
<feature type="compositionally biased region" description="Polar residues" evidence="1">
    <location>
        <begin position="943"/>
        <end position="956"/>
    </location>
</feature>
<feature type="compositionally biased region" description="Low complexity" evidence="1">
    <location>
        <begin position="14"/>
        <end position="38"/>
    </location>
</feature>
<gene>
    <name evidence="2" type="ORF">Plil01_001820200</name>
</gene>
<feature type="compositionally biased region" description="Basic and acidic residues" evidence="1">
    <location>
        <begin position="1089"/>
        <end position="1105"/>
    </location>
</feature>
<feature type="region of interest" description="Disordered" evidence="1">
    <location>
        <begin position="824"/>
        <end position="861"/>
    </location>
</feature>
<feature type="compositionally biased region" description="Basic residues" evidence="1">
    <location>
        <begin position="426"/>
        <end position="438"/>
    </location>
</feature>
<feature type="region of interest" description="Disordered" evidence="1">
    <location>
        <begin position="1020"/>
        <end position="1123"/>
    </location>
</feature>
<feature type="region of interest" description="Disordered" evidence="1">
    <location>
        <begin position="668"/>
        <end position="752"/>
    </location>
</feature>